<name>A0ABV3FV07_9NOCA</name>
<sequence length="86" mass="9242">MSQYQIRSSVTTDVTVDEVEAKYHPAYEFRGGDFSASVRIRFGILGSSSVTLSIADARTLAEQLPAILAEHDTLTVSVPVSLVKAA</sequence>
<protein>
    <submittedName>
        <fullName evidence="1">Uncharacterized protein</fullName>
    </submittedName>
</protein>
<evidence type="ECO:0000313" key="2">
    <source>
        <dbReference type="Proteomes" id="UP001551695"/>
    </source>
</evidence>
<gene>
    <name evidence="1" type="ORF">AB0I48_16975</name>
</gene>
<keyword evidence="2" id="KW-1185">Reference proteome</keyword>
<comment type="caution">
    <text evidence="1">The sequence shown here is derived from an EMBL/GenBank/DDBJ whole genome shotgun (WGS) entry which is preliminary data.</text>
</comment>
<dbReference type="Proteomes" id="UP001551695">
    <property type="component" value="Unassembled WGS sequence"/>
</dbReference>
<accession>A0ABV3FV07</accession>
<dbReference type="RefSeq" id="WP_357784595.1">
    <property type="nucleotide sequence ID" value="NZ_JBFAKC010000006.1"/>
</dbReference>
<proteinExistence type="predicted"/>
<dbReference type="EMBL" id="JBFAKC010000006">
    <property type="protein sequence ID" value="MEV0709256.1"/>
    <property type="molecule type" value="Genomic_DNA"/>
</dbReference>
<reference evidence="1 2" key="1">
    <citation type="submission" date="2024-06" db="EMBL/GenBank/DDBJ databases">
        <title>The Natural Products Discovery Center: Release of the First 8490 Sequenced Strains for Exploring Actinobacteria Biosynthetic Diversity.</title>
        <authorList>
            <person name="Kalkreuter E."/>
            <person name="Kautsar S.A."/>
            <person name="Yang D."/>
            <person name="Bader C.D."/>
            <person name="Teijaro C.N."/>
            <person name="Fluegel L."/>
            <person name="Davis C.M."/>
            <person name="Simpson J.R."/>
            <person name="Lauterbach L."/>
            <person name="Steele A.D."/>
            <person name="Gui C."/>
            <person name="Meng S."/>
            <person name="Li G."/>
            <person name="Viehrig K."/>
            <person name="Ye F."/>
            <person name="Su P."/>
            <person name="Kiefer A.F."/>
            <person name="Nichols A."/>
            <person name="Cepeda A.J."/>
            <person name="Yan W."/>
            <person name="Fan B."/>
            <person name="Jiang Y."/>
            <person name="Adhikari A."/>
            <person name="Zheng C.-J."/>
            <person name="Schuster L."/>
            <person name="Cowan T.M."/>
            <person name="Smanski M.J."/>
            <person name="Chevrette M.G."/>
            <person name="De Carvalho L.P.S."/>
            <person name="Shen B."/>
        </authorList>
    </citation>
    <scope>NUCLEOTIDE SEQUENCE [LARGE SCALE GENOMIC DNA]</scope>
    <source>
        <strain evidence="1 2">NPDC050403</strain>
    </source>
</reference>
<organism evidence="1 2">
    <name type="scientific">Nocardia aurea</name>
    <dbReference type="NCBI Taxonomy" id="2144174"/>
    <lineage>
        <taxon>Bacteria</taxon>
        <taxon>Bacillati</taxon>
        <taxon>Actinomycetota</taxon>
        <taxon>Actinomycetes</taxon>
        <taxon>Mycobacteriales</taxon>
        <taxon>Nocardiaceae</taxon>
        <taxon>Nocardia</taxon>
    </lineage>
</organism>
<evidence type="ECO:0000313" key="1">
    <source>
        <dbReference type="EMBL" id="MEV0709256.1"/>
    </source>
</evidence>